<gene>
    <name evidence="1" type="ORF">PPSIR1_13680</name>
</gene>
<protein>
    <submittedName>
        <fullName evidence="1">Uncharacterized protein</fullName>
    </submittedName>
</protein>
<sequence>MVDGEVPEGLRHFEATVESVVVAGSYRYLDLRLEGGDRRWAVIAAGAPAVGERVAVDAFGLETNFHSHRLDREFDELLFAALAQPPSPGAQP</sequence>
<name>A6GJJ4_9BACT</name>
<organism evidence="1 2">
    <name type="scientific">Plesiocystis pacifica SIR-1</name>
    <dbReference type="NCBI Taxonomy" id="391625"/>
    <lineage>
        <taxon>Bacteria</taxon>
        <taxon>Pseudomonadati</taxon>
        <taxon>Myxococcota</taxon>
        <taxon>Polyangia</taxon>
        <taxon>Nannocystales</taxon>
        <taxon>Nannocystaceae</taxon>
        <taxon>Plesiocystis</taxon>
    </lineage>
</organism>
<keyword evidence="2" id="KW-1185">Reference proteome</keyword>
<dbReference type="STRING" id="391625.PPSIR1_13680"/>
<reference evidence="1 2" key="1">
    <citation type="submission" date="2007-06" db="EMBL/GenBank/DDBJ databases">
        <authorList>
            <person name="Shimkets L."/>
            <person name="Ferriera S."/>
            <person name="Johnson J."/>
            <person name="Kravitz S."/>
            <person name="Beeson K."/>
            <person name="Sutton G."/>
            <person name="Rogers Y.-H."/>
            <person name="Friedman R."/>
            <person name="Frazier M."/>
            <person name="Venter J.C."/>
        </authorList>
    </citation>
    <scope>NUCLEOTIDE SEQUENCE [LARGE SCALE GENOMIC DNA]</scope>
    <source>
        <strain evidence="1 2">SIR-1</strain>
    </source>
</reference>
<accession>A6GJJ4</accession>
<dbReference type="Proteomes" id="UP000005801">
    <property type="component" value="Unassembled WGS sequence"/>
</dbReference>
<proteinExistence type="predicted"/>
<evidence type="ECO:0000313" key="1">
    <source>
        <dbReference type="EMBL" id="EDM73952.1"/>
    </source>
</evidence>
<dbReference type="EMBL" id="ABCS01000159">
    <property type="protein sequence ID" value="EDM73952.1"/>
    <property type="molecule type" value="Genomic_DNA"/>
</dbReference>
<dbReference type="AlphaFoldDB" id="A6GJJ4"/>
<evidence type="ECO:0000313" key="2">
    <source>
        <dbReference type="Proteomes" id="UP000005801"/>
    </source>
</evidence>
<comment type="caution">
    <text evidence="1">The sequence shown here is derived from an EMBL/GenBank/DDBJ whole genome shotgun (WGS) entry which is preliminary data.</text>
</comment>